<evidence type="ECO:0000256" key="3">
    <source>
        <dbReference type="ARBA" id="ARBA00022989"/>
    </source>
</evidence>
<feature type="compositionally biased region" description="Polar residues" evidence="5">
    <location>
        <begin position="190"/>
        <end position="200"/>
    </location>
</feature>
<dbReference type="PANTHER" id="PTHR23319">
    <property type="entry name" value="GRAM DOMAIN CONTAINING 1B, ISOFORM E"/>
    <property type="match status" value="1"/>
</dbReference>
<dbReference type="PANTHER" id="PTHR23319:SF4">
    <property type="entry name" value="GRAM DOMAIN CONTAINING 1B, ISOFORM E"/>
    <property type="match status" value="1"/>
</dbReference>
<evidence type="ECO:0000256" key="1">
    <source>
        <dbReference type="ARBA" id="ARBA00004167"/>
    </source>
</evidence>
<keyword evidence="3" id="KW-1133">Transmembrane helix</keyword>
<keyword evidence="4" id="KW-0472">Membrane</keyword>
<sequence length="728" mass="81747">MVNEDNNFLRRRSMRSSELGDALLVGRGSKQPEEKSESQVTRAKSKNREYCQLFGLPASEELVEEYNCALQRKILLQGKMYVFSSYVCFYSNVFGYITKRSIALKEVTGVSKAKNVGFPNSIRIVHKGKQMFFTSFLSREDAYRLIVTLWYEASPYARLSGILPANELNSIKFSYNGSADSPQAGEEDLLSNSNPHSESGTPVKAHRKTPSNEDGSAHSDGPVPQSPVHGSPVAALQTSLSAGSSKTKSRTSRVLLERRHSISELNIKSSEILELEGGETAAQEISRRSRRKSSRGSSSEGINVNLSPDEDEAMMALSGDNIDSRERIPQEKDKSRTNRILGTIKSERPPPVGPDMELICEAEFPICAYHFFATFLSDNSSFLKDFHYGKGDKNVNFSQWKQMDAKFPGYMRNMTFSTPLAFSIGPESTHCDQTQRDSFYQYETLEKKEELALVYETSQVNADVPYGDYFRVCTRWDIVDSSKHDRSVCNDEDIEQYTNHSSKFRVYLAVPFSKSTMLKGTIVQKTRAGCASHFEKLVTAIEKHIYSLLEGRMMGSSQEGVVDDKDLSAKIPAEWRQQIQLMLNLQEGDQSGYSTPRDMMDYSYSSLTEHVGKGRGAGGRLTGGFKGFWRASPAMLLKGIVWTFTKVYTNAIVILLMCSLALNAVVLHNQVSRGTSGPADPMPGVKDHLNDNFWKAKRAHLTKEMELLEDYMELLRSQQELENRLRKG</sequence>
<dbReference type="Pfam" id="PF16016">
    <property type="entry name" value="VASt"/>
    <property type="match status" value="1"/>
</dbReference>
<name>A0AAX4P0X3_9CHLO</name>
<dbReference type="GO" id="GO:0032366">
    <property type="term" value="P:intracellular sterol transport"/>
    <property type="evidence" value="ECO:0007669"/>
    <property type="project" value="TreeGrafter"/>
</dbReference>
<organism evidence="7 8">
    <name type="scientific">Chloropicon roscoffensis</name>
    <dbReference type="NCBI Taxonomy" id="1461544"/>
    <lineage>
        <taxon>Eukaryota</taxon>
        <taxon>Viridiplantae</taxon>
        <taxon>Chlorophyta</taxon>
        <taxon>Chloropicophyceae</taxon>
        <taxon>Chloropicales</taxon>
        <taxon>Chloropicaceae</taxon>
        <taxon>Chloropicon</taxon>
    </lineage>
</organism>
<feature type="domain" description="VASt" evidence="6">
    <location>
        <begin position="355"/>
        <end position="549"/>
    </location>
</feature>
<dbReference type="GO" id="GO:0005886">
    <property type="term" value="C:plasma membrane"/>
    <property type="evidence" value="ECO:0007669"/>
    <property type="project" value="TreeGrafter"/>
</dbReference>
<evidence type="ECO:0000313" key="7">
    <source>
        <dbReference type="EMBL" id="WZN59843.1"/>
    </source>
</evidence>
<evidence type="ECO:0000256" key="2">
    <source>
        <dbReference type="ARBA" id="ARBA00022692"/>
    </source>
</evidence>
<feature type="region of interest" description="Disordered" evidence="5">
    <location>
        <begin position="276"/>
        <end position="311"/>
    </location>
</feature>
<feature type="region of interest" description="Disordered" evidence="5">
    <location>
        <begin position="179"/>
        <end position="232"/>
    </location>
</feature>
<feature type="region of interest" description="Disordered" evidence="5">
    <location>
        <begin position="20"/>
        <end position="41"/>
    </location>
</feature>
<dbReference type="Pfam" id="PF02893">
    <property type="entry name" value="GRAM"/>
    <property type="match status" value="1"/>
</dbReference>
<dbReference type="InterPro" id="IPR051482">
    <property type="entry name" value="Cholesterol_transport"/>
</dbReference>
<evidence type="ECO:0000259" key="6">
    <source>
        <dbReference type="PROSITE" id="PS51778"/>
    </source>
</evidence>
<dbReference type="Gene3D" id="2.30.29.30">
    <property type="entry name" value="Pleckstrin-homology domain (PH domain)/Phosphotyrosine-binding domain (PTB)"/>
    <property type="match status" value="1"/>
</dbReference>
<keyword evidence="2" id="KW-0812">Transmembrane</keyword>
<dbReference type="GO" id="GO:0005789">
    <property type="term" value="C:endoplasmic reticulum membrane"/>
    <property type="evidence" value="ECO:0007669"/>
    <property type="project" value="TreeGrafter"/>
</dbReference>
<dbReference type="GO" id="GO:0120015">
    <property type="term" value="F:sterol transfer activity"/>
    <property type="evidence" value="ECO:0007669"/>
    <property type="project" value="TreeGrafter"/>
</dbReference>
<dbReference type="GO" id="GO:0032934">
    <property type="term" value="F:sterol binding"/>
    <property type="evidence" value="ECO:0007669"/>
    <property type="project" value="TreeGrafter"/>
</dbReference>
<accession>A0AAX4P0X3</accession>
<dbReference type="EMBL" id="CP151502">
    <property type="protein sequence ID" value="WZN59843.1"/>
    <property type="molecule type" value="Genomic_DNA"/>
</dbReference>
<dbReference type="CDD" id="cd13220">
    <property type="entry name" value="PH-GRAM_GRAMDC"/>
    <property type="match status" value="1"/>
</dbReference>
<reference evidence="7 8" key="1">
    <citation type="submission" date="2024-03" db="EMBL/GenBank/DDBJ databases">
        <title>Complete genome sequence of the green alga Chloropicon roscoffensis RCC1871.</title>
        <authorList>
            <person name="Lemieux C."/>
            <person name="Pombert J.-F."/>
            <person name="Otis C."/>
            <person name="Turmel M."/>
        </authorList>
    </citation>
    <scope>NUCLEOTIDE SEQUENCE [LARGE SCALE GENOMIC DNA]</scope>
    <source>
        <strain evidence="7 8">RCC1871</strain>
    </source>
</reference>
<dbReference type="AlphaFoldDB" id="A0AAX4P0X3"/>
<evidence type="ECO:0000256" key="4">
    <source>
        <dbReference type="ARBA" id="ARBA00023136"/>
    </source>
</evidence>
<dbReference type="InterPro" id="IPR011993">
    <property type="entry name" value="PH-like_dom_sf"/>
</dbReference>
<evidence type="ECO:0000313" key="8">
    <source>
        <dbReference type="Proteomes" id="UP001472866"/>
    </source>
</evidence>
<dbReference type="InterPro" id="IPR031968">
    <property type="entry name" value="VASt"/>
</dbReference>
<dbReference type="GO" id="GO:0140268">
    <property type="term" value="C:endoplasmic reticulum-plasma membrane contact site"/>
    <property type="evidence" value="ECO:0007669"/>
    <property type="project" value="TreeGrafter"/>
</dbReference>
<protein>
    <submittedName>
        <fullName evidence="7">VASt domain-containing protein</fullName>
    </submittedName>
</protein>
<dbReference type="InterPro" id="IPR004182">
    <property type="entry name" value="GRAM"/>
</dbReference>
<comment type="subcellular location">
    <subcellularLocation>
        <location evidence="1">Membrane</location>
        <topology evidence="1">Single-pass membrane protein</topology>
    </subcellularLocation>
</comment>
<dbReference type="Proteomes" id="UP001472866">
    <property type="component" value="Chromosome 02"/>
</dbReference>
<keyword evidence="8" id="KW-1185">Reference proteome</keyword>
<dbReference type="SMART" id="SM00568">
    <property type="entry name" value="GRAM"/>
    <property type="match status" value="1"/>
</dbReference>
<dbReference type="PROSITE" id="PS51778">
    <property type="entry name" value="VAST"/>
    <property type="match status" value="1"/>
</dbReference>
<gene>
    <name evidence="7" type="ORF">HKI87_02g13710</name>
</gene>
<proteinExistence type="predicted"/>
<evidence type="ECO:0000256" key="5">
    <source>
        <dbReference type="SAM" id="MobiDB-lite"/>
    </source>
</evidence>